<evidence type="ECO:0000313" key="2">
    <source>
        <dbReference type="Proteomes" id="UP000485880"/>
    </source>
</evidence>
<sequence length="681" mass="73423">MNRRAGLYAPCAHKISFSAWRQKSASPTFGTGKFPEKRALLQDGRHCATWCALPKLCDGVRCVLPQEGTLANIKSEADFDLWVQGKPREVSATLAARAALRSLPLLQRATAPKRTGKELVNIALPLFRGAAISWVIAKYGLDNSDLNATYEASSVEAAISTYSVISAHSEAVALEISAVADAIAAAQAAARATDATVYARRAVLRGAHAATQAGRFHGIITRPDRGASFPGASGVARLQQASSIGIAAGRIAEADFWSSISTDAAHIDQGAAASIIAGSPLWPQSQPDWVPLFWQDLKAELHASNQDWFVWTAWYDDRLAGHPRSQGRELIYAQIENALWRQGPAEVNAEIVRRIEALEPPPLHELLRTLDDATAKGASEDLMPPPLPEQVPTATTFRTNSEGLIDVVPDPPSPEAVTDTLQRELYEETRFKADRLIQLGHNQLGDLSIPAQRFHDSLKERIENLSITTSWSRGNTLRSRLKAHDLSMANVEPDAARLPPFVAEALRDLIHTWNVFIVGDPKGSELDEGRLGPAEFDAAKKQIAAAASIVEAVRHADSIVTAAAIEAVVEQNSAGISAMPGINGDQAIDLSRKTTGNFVIQILRAACVLLGNESSFAWKELRAGVYRAPGTTVATLAISSHSSQIASFIAQNSEALKQFVEVTWHNPALVEIVGAIARTLN</sequence>
<name>A0A8B6M5I7_METTU</name>
<reference evidence="1 2" key="1">
    <citation type="submission" date="2019-05" db="EMBL/GenBank/DDBJ databases">
        <authorList>
            <person name="Farhan Ul Haque M."/>
        </authorList>
    </citation>
    <scope>NUCLEOTIDE SEQUENCE [LARGE SCALE GENOMIC DNA]</scope>
    <source>
        <strain evidence="1">2</strain>
    </source>
</reference>
<proteinExistence type="predicted"/>
<dbReference type="EMBL" id="CABFMQ020000078">
    <property type="protein sequence ID" value="VTZ50267.1"/>
    <property type="molecule type" value="Genomic_DNA"/>
</dbReference>
<organism evidence="1 2">
    <name type="scientific">Methylocella tundrae</name>
    <dbReference type="NCBI Taxonomy" id="227605"/>
    <lineage>
        <taxon>Bacteria</taxon>
        <taxon>Pseudomonadati</taxon>
        <taxon>Pseudomonadota</taxon>
        <taxon>Alphaproteobacteria</taxon>
        <taxon>Hyphomicrobiales</taxon>
        <taxon>Beijerinckiaceae</taxon>
        <taxon>Methylocella</taxon>
    </lineage>
</organism>
<evidence type="ECO:0000313" key="1">
    <source>
        <dbReference type="EMBL" id="VTZ50267.1"/>
    </source>
</evidence>
<protein>
    <submittedName>
        <fullName evidence="1">Uncharacterized protein</fullName>
    </submittedName>
</protein>
<dbReference type="Proteomes" id="UP000485880">
    <property type="component" value="Unassembled WGS sequence"/>
</dbReference>
<accession>A0A8B6M5I7</accession>
<dbReference type="AlphaFoldDB" id="A0A8B6M5I7"/>
<gene>
    <name evidence="1" type="ORF">MPC4_210074</name>
</gene>
<comment type="caution">
    <text evidence="1">The sequence shown here is derived from an EMBL/GenBank/DDBJ whole genome shotgun (WGS) entry which is preliminary data.</text>
</comment>
<keyword evidence="2" id="KW-1185">Reference proteome</keyword>